<evidence type="ECO:0000313" key="2">
    <source>
        <dbReference type="Proteomes" id="UP001219568"/>
    </source>
</evidence>
<keyword evidence="2" id="KW-1185">Reference proteome</keyword>
<proteinExistence type="predicted"/>
<gene>
    <name evidence="1" type="ORF">N7460_001460</name>
</gene>
<dbReference type="AlphaFoldDB" id="A0AAD6IJT3"/>
<reference evidence="1" key="1">
    <citation type="journal article" date="2023" name="IMA Fungus">
        <title>Comparative genomic study of the Penicillium genus elucidates a diverse pangenome and 15 lateral gene transfer events.</title>
        <authorList>
            <person name="Petersen C."/>
            <person name="Sorensen T."/>
            <person name="Nielsen M.R."/>
            <person name="Sondergaard T.E."/>
            <person name="Sorensen J.L."/>
            <person name="Fitzpatrick D.A."/>
            <person name="Frisvad J.C."/>
            <person name="Nielsen K.L."/>
        </authorList>
    </citation>
    <scope>NUCLEOTIDE SEQUENCE</scope>
    <source>
        <strain evidence="1">IBT 15450</strain>
    </source>
</reference>
<organism evidence="1 2">
    <name type="scientific">Penicillium canescens</name>
    <dbReference type="NCBI Taxonomy" id="5083"/>
    <lineage>
        <taxon>Eukaryota</taxon>
        <taxon>Fungi</taxon>
        <taxon>Dikarya</taxon>
        <taxon>Ascomycota</taxon>
        <taxon>Pezizomycotina</taxon>
        <taxon>Eurotiomycetes</taxon>
        <taxon>Eurotiomycetidae</taxon>
        <taxon>Eurotiales</taxon>
        <taxon>Aspergillaceae</taxon>
        <taxon>Penicillium</taxon>
    </lineage>
</organism>
<dbReference type="Proteomes" id="UP001219568">
    <property type="component" value="Unassembled WGS sequence"/>
</dbReference>
<sequence>MSSVLGVKEVDGRLVATARDIEPPAGWTNDFETLGGETVRGNDGEIYELLEYKGIDTTETKPLYAAMASGAGGERFAMMEAGSTTAFYLYHLDDDYLYRINQPDNLAEIVKRINEEDGGLGSIEFKKI</sequence>
<protein>
    <submittedName>
        <fullName evidence="1">Uncharacterized protein</fullName>
    </submittedName>
</protein>
<comment type="caution">
    <text evidence="1">The sequence shown here is derived from an EMBL/GenBank/DDBJ whole genome shotgun (WGS) entry which is preliminary data.</text>
</comment>
<dbReference type="EMBL" id="JAQJZL010000002">
    <property type="protein sequence ID" value="KAJ6050926.1"/>
    <property type="molecule type" value="Genomic_DNA"/>
</dbReference>
<evidence type="ECO:0000313" key="1">
    <source>
        <dbReference type="EMBL" id="KAJ6050926.1"/>
    </source>
</evidence>
<accession>A0AAD6IJT3</accession>
<name>A0AAD6IJT3_PENCN</name>
<reference evidence="1" key="2">
    <citation type="submission" date="2023-01" db="EMBL/GenBank/DDBJ databases">
        <authorList>
            <person name="Petersen C."/>
        </authorList>
    </citation>
    <scope>NUCLEOTIDE SEQUENCE</scope>
    <source>
        <strain evidence="1">IBT 15450</strain>
    </source>
</reference>